<dbReference type="AlphaFoldDB" id="A0A9P5T7V4"/>
<dbReference type="Proteomes" id="UP000759537">
    <property type="component" value="Unassembled WGS sequence"/>
</dbReference>
<dbReference type="EMBL" id="WHVB01000011">
    <property type="protein sequence ID" value="KAF8478398.1"/>
    <property type="molecule type" value="Genomic_DNA"/>
</dbReference>
<gene>
    <name evidence="1" type="ORF">DFH94DRAFT_602415</name>
</gene>
<sequence>EFMPGFRVVNSSATVDCNPNSDFVYKIKPDVTVYCNDSDPGVQTDSSLVEIFIKFKLQSGDDPFCPLHNIQHDGRSVKTFLHETKGAVDTLGQITSYAAVQLGAQFHTHVYFVLIVQDKARILRWDRSGTIMTESINFNNEPLLAEFFRRY</sequence>
<comment type="caution">
    <text evidence="1">The sequence shown here is derived from an EMBL/GenBank/DDBJ whole genome shotgun (WGS) entry which is preliminary data.</text>
</comment>
<evidence type="ECO:0008006" key="3">
    <source>
        <dbReference type="Google" id="ProtNLM"/>
    </source>
</evidence>
<evidence type="ECO:0000313" key="2">
    <source>
        <dbReference type="Proteomes" id="UP000759537"/>
    </source>
</evidence>
<reference evidence="1" key="1">
    <citation type="submission" date="2019-10" db="EMBL/GenBank/DDBJ databases">
        <authorList>
            <consortium name="DOE Joint Genome Institute"/>
            <person name="Kuo A."/>
            <person name="Miyauchi S."/>
            <person name="Kiss E."/>
            <person name="Drula E."/>
            <person name="Kohler A."/>
            <person name="Sanchez-Garcia M."/>
            <person name="Andreopoulos B."/>
            <person name="Barry K.W."/>
            <person name="Bonito G."/>
            <person name="Buee M."/>
            <person name="Carver A."/>
            <person name="Chen C."/>
            <person name="Cichocki N."/>
            <person name="Clum A."/>
            <person name="Culley D."/>
            <person name="Crous P.W."/>
            <person name="Fauchery L."/>
            <person name="Girlanda M."/>
            <person name="Hayes R."/>
            <person name="Keri Z."/>
            <person name="LaButti K."/>
            <person name="Lipzen A."/>
            <person name="Lombard V."/>
            <person name="Magnuson J."/>
            <person name="Maillard F."/>
            <person name="Morin E."/>
            <person name="Murat C."/>
            <person name="Nolan M."/>
            <person name="Ohm R."/>
            <person name="Pangilinan J."/>
            <person name="Pereira M."/>
            <person name="Perotto S."/>
            <person name="Peter M."/>
            <person name="Riley R."/>
            <person name="Sitrit Y."/>
            <person name="Stielow B."/>
            <person name="Szollosi G."/>
            <person name="Zifcakova L."/>
            <person name="Stursova M."/>
            <person name="Spatafora J.W."/>
            <person name="Tedersoo L."/>
            <person name="Vaario L.-M."/>
            <person name="Yamada A."/>
            <person name="Yan M."/>
            <person name="Wang P."/>
            <person name="Xu J."/>
            <person name="Bruns T."/>
            <person name="Baldrian P."/>
            <person name="Vilgalys R."/>
            <person name="Henrissat B."/>
            <person name="Grigoriev I.V."/>
            <person name="Hibbett D."/>
            <person name="Nagy L.G."/>
            <person name="Martin F.M."/>
        </authorList>
    </citation>
    <scope>NUCLEOTIDE SEQUENCE</scope>
    <source>
        <strain evidence="1">Prilba</strain>
    </source>
</reference>
<feature type="non-terminal residue" evidence="1">
    <location>
        <position position="1"/>
    </location>
</feature>
<name>A0A9P5T7V4_9AGAM</name>
<keyword evidence="2" id="KW-1185">Reference proteome</keyword>
<evidence type="ECO:0000313" key="1">
    <source>
        <dbReference type="EMBL" id="KAF8478398.1"/>
    </source>
</evidence>
<dbReference type="OrthoDB" id="2739948at2759"/>
<protein>
    <recommendedName>
        <fullName evidence="3">Fungal-type protein kinase domain-containing protein</fullName>
    </recommendedName>
</protein>
<reference evidence="1" key="2">
    <citation type="journal article" date="2020" name="Nat. Commun.">
        <title>Large-scale genome sequencing of mycorrhizal fungi provides insights into the early evolution of symbiotic traits.</title>
        <authorList>
            <person name="Miyauchi S."/>
            <person name="Kiss E."/>
            <person name="Kuo A."/>
            <person name="Drula E."/>
            <person name="Kohler A."/>
            <person name="Sanchez-Garcia M."/>
            <person name="Morin E."/>
            <person name="Andreopoulos B."/>
            <person name="Barry K.W."/>
            <person name="Bonito G."/>
            <person name="Buee M."/>
            <person name="Carver A."/>
            <person name="Chen C."/>
            <person name="Cichocki N."/>
            <person name="Clum A."/>
            <person name="Culley D."/>
            <person name="Crous P.W."/>
            <person name="Fauchery L."/>
            <person name="Girlanda M."/>
            <person name="Hayes R.D."/>
            <person name="Keri Z."/>
            <person name="LaButti K."/>
            <person name="Lipzen A."/>
            <person name="Lombard V."/>
            <person name="Magnuson J."/>
            <person name="Maillard F."/>
            <person name="Murat C."/>
            <person name="Nolan M."/>
            <person name="Ohm R.A."/>
            <person name="Pangilinan J."/>
            <person name="Pereira M.F."/>
            <person name="Perotto S."/>
            <person name="Peter M."/>
            <person name="Pfister S."/>
            <person name="Riley R."/>
            <person name="Sitrit Y."/>
            <person name="Stielow J.B."/>
            <person name="Szollosi G."/>
            <person name="Zifcakova L."/>
            <person name="Stursova M."/>
            <person name="Spatafora J.W."/>
            <person name="Tedersoo L."/>
            <person name="Vaario L.M."/>
            <person name="Yamada A."/>
            <person name="Yan M."/>
            <person name="Wang P."/>
            <person name="Xu J."/>
            <person name="Bruns T."/>
            <person name="Baldrian P."/>
            <person name="Vilgalys R."/>
            <person name="Dunand C."/>
            <person name="Henrissat B."/>
            <person name="Grigoriev I.V."/>
            <person name="Hibbett D."/>
            <person name="Nagy L.G."/>
            <person name="Martin F.M."/>
        </authorList>
    </citation>
    <scope>NUCLEOTIDE SEQUENCE</scope>
    <source>
        <strain evidence="1">Prilba</strain>
    </source>
</reference>
<feature type="non-terminal residue" evidence="1">
    <location>
        <position position="151"/>
    </location>
</feature>
<organism evidence="1 2">
    <name type="scientific">Russula ochroleuca</name>
    <dbReference type="NCBI Taxonomy" id="152965"/>
    <lineage>
        <taxon>Eukaryota</taxon>
        <taxon>Fungi</taxon>
        <taxon>Dikarya</taxon>
        <taxon>Basidiomycota</taxon>
        <taxon>Agaricomycotina</taxon>
        <taxon>Agaricomycetes</taxon>
        <taxon>Russulales</taxon>
        <taxon>Russulaceae</taxon>
        <taxon>Russula</taxon>
    </lineage>
</organism>
<proteinExistence type="predicted"/>
<accession>A0A9P5T7V4</accession>